<accession>A0AAV7S3L4</accession>
<proteinExistence type="predicted"/>
<evidence type="ECO:0000313" key="2">
    <source>
        <dbReference type="Proteomes" id="UP001066276"/>
    </source>
</evidence>
<keyword evidence="2" id="KW-1185">Reference proteome</keyword>
<gene>
    <name evidence="1" type="ORF">NDU88_011245</name>
</gene>
<organism evidence="1 2">
    <name type="scientific">Pleurodeles waltl</name>
    <name type="common">Iberian ribbed newt</name>
    <dbReference type="NCBI Taxonomy" id="8319"/>
    <lineage>
        <taxon>Eukaryota</taxon>
        <taxon>Metazoa</taxon>
        <taxon>Chordata</taxon>
        <taxon>Craniata</taxon>
        <taxon>Vertebrata</taxon>
        <taxon>Euteleostomi</taxon>
        <taxon>Amphibia</taxon>
        <taxon>Batrachia</taxon>
        <taxon>Caudata</taxon>
        <taxon>Salamandroidea</taxon>
        <taxon>Salamandridae</taxon>
        <taxon>Pleurodelinae</taxon>
        <taxon>Pleurodeles</taxon>
    </lineage>
</organism>
<dbReference type="AlphaFoldDB" id="A0AAV7S3L4"/>
<evidence type="ECO:0000313" key="1">
    <source>
        <dbReference type="EMBL" id="KAJ1158557.1"/>
    </source>
</evidence>
<dbReference type="Proteomes" id="UP001066276">
    <property type="component" value="Chromosome 5"/>
</dbReference>
<protein>
    <submittedName>
        <fullName evidence="1">Uncharacterized protein</fullName>
    </submittedName>
</protein>
<dbReference type="EMBL" id="JANPWB010000009">
    <property type="protein sequence ID" value="KAJ1158557.1"/>
    <property type="molecule type" value="Genomic_DNA"/>
</dbReference>
<comment type="caution">
    <text evidence="1">The sequence shown here is derived from an EMBL/GenBank/DDBJ whole genome shotgun (WGS) entry which is preliminary data.</text>
</comment>
<name>A0AAV7S3L4_PLEWA</name>
<reference evidence="1" key="1">
    <citation type="journal article" date="2022" name="bioRxiv">
        <title>Sequencing and chromosome-scale assembly of the giantPleurodeles waltlgenome.</title>
        <authorList>
            <person name="Brown T."/>
            <person name="Elewa A."/>
            <person name="Iarovenko S."/>
            <person name="Subramanian E."/>
            <person name="Araus A.J."/>
            <person name="Petzold A."/>
            <person name="Susuki M."/>
            <person name="Suzuki K.-i.T."/>
            <person name="Hayashi T."/>
            <person name="Toyoda A."/>
            <person name="Oliveira C."/>
            <person name="Osipova E."/>
            <person name="Leigh N.D."/>
            <person name="Simon A."/>
            <person name="Yun M.H."/>
        </authorList>
    </citation>
    <scope>NUCLEOTIDE SEQUENCE</scope>
    <source>
        <strain evidence="1">20211129_DDA</strain>
        <tissue evidence="1">Liver</tissue>
    </source>
</reference>
<sequence length="161" mass="17342">MSRKRSVYLRKVRSAVNQPPDIPSRNYEEEIKASKSSCEGFSSAPAAQRHAQYVHRSISSQKRRGSLGARRYLASPGRCAGRKSCAAGTSAGPPGPWYNEALLEGCGSPAERRGNNAQIPPGKGGGGSWEFVQGGIYWKQSRDCTAQMTPSGFVLCASETF</sequence>